<feature type="signal peptide" evidence="2">
    <location>
        <begin position="1"/>
        <end position="20"/>
    </location>
</feature>
<dbReference type="Proteomes" id="UP000248012">
    <property type="component" value="Unassembled WGS sequence"/>
</dbReference>
<dbReference type="OrthoDB" id="7863996at2"/>
<reference evidence="3 4" key="1">
    <citation type="submission" date="2018-05" db="EMBL/GenBank/DDBJ databases">
        <title>Oceanovita maritima gen. nov., sp. nov., a marine bacterium in the family Rhodobacteraceae isolated from surface seawater of Lundu port Xiamen, China.</title>
        <authorList>
            <person name="Hetharua B.H."/>
            <person name="Min D."/>
            <person name="Liao H."/>
            <person name="Tian Y."/>
        </authorList>
    </citation>
    <scope>NUCLEOTIDE SEQUENCE [LARGE SCALE GENOMIC DNA]</scope>
    <source>
        <strain evidence="3 4">FSX-11</strain>
    </source>
</reference>
<organism evidence="3 4">
    <name type="scientific">Litorivita pollutaquae</name>
    <dbReference type="NCBI Taxonomy" id="2200892"/>
    <lineage>
        <taxon>Bacteria</taxon>
        <taxon>Pseudomonadati</taxon>
        <taxon>Pseudomonadota</taxon>
        <taxon>Alphaproteobacteria</taxon>
        <taxon>Rhodobacterales</taxon>
        <taxon>Paracoccaceae</taxon>
        <taxon>Litorivita</taxon>
    </lineage>
</organism>
<sequence length="202" mass="21505">MIKKTLATLALLGFASSAQAVVIDFDDITGASISGSWRYLDVPTEGFAFSRPASVIDVSHSYYNFGSHSGDFALLNNGGSGVINVTATDYSDFTFDGVWAKVWGTPPESGVSTGNRYGLMQGFNNGALIWSVNTILHGSYQFLEAQTGLIDQLVLRMGNYYLIDDLALNEVAPSVPVPAGLPLIASGLAALGFLGRRKTRKA</sequence>
<evidence type="ECO:0000313" key="3">
    <source>
        <dbReference type="EMBL" id="PYC48443.1"/>
    </source>
</evidence>
<proteinExistence type="predicted"/>
<dbReference type="EMBL" id="QFVT01000003">
    <property type="protein sequence ID" value="PYC48443.1"/>
    <property type="molecule type" value="Genomic_DNA"/>
</dbReference>
<feature type="chain" id="PRO_5016082565" description="VPLPA-CTERM protein sorting domain-containing protein" evidence="2">
    <location>
        <begin position="21"/>
        <end position="202"/>
    </location>
</feature>
<keyword evidence="2" id="KW-0732">Signal</keyword>
<evidence type="ECO:0000313" key="4">
    <source>
        <dbReference type="Proteomes" id="UP000248012"/>
    </source>
</evidence>
<dbReference type="AlphaFoldDB" id="A0A2V4NDV7"/>
<keyword evidence="1" id="KW-0812">Transmembrane</keyword>
<evidence type="ECO:0000256" key="2">
    <source>
        <dbReference type="SAM" id="SignalP"/>
    </source>
</evidence>
<dbReference type="NCBIfam" id="TIGR03370">
    <property type="entry name" value="VPLPA-CTERM"/>
    <property type="match status" value="1"/>
</dbReference>
<feature type="transmembrane region" description="Helical" evidence="1">
    <location>
        <begin position="175"/>
        <end position="194"/>
    </location>
</feature>
<protein>
    <recommendedName>
        <fullName evidence="5">VPLPA-CTERM protein sorting domain-containing protein</fullName>
    </recommendedName>
</protein>
<gene>
    <name evidence="3" type="ORF">DI396_05565</name>
</gene>
<keyword evidence="1" id="KW-0472">Membrane</keyword>
<name>A0A2V4NDV7_9RHOB</name>
<dbReference type="RefSeq" id="WP_110795178.1">
    <property type="nucleotide sequence ID" value="NZ_KZ826482.1"/>
</dbReference>
<keyword evidence="1" id="KW-1133">Transmembrane helix</keyword>
<evidence type="ECO:0008006" key="5">
    <source>
        <dbReference type="Google" id="ProtNLM"/>
    </source>
</evidence>
<accession>A0A2V4NDV7</accession>
<dbReference type="InterPro" id="IPR022472">
    <property type="entry name" value="VPLPA-CTERM"/>
</dbReference>
<comment type="caution">
    <text evidence="3">The sequence shown here is derived from an EMBL/GenBank/DDBJ whole genome shotgun (WGS) entry which is preliminary data.</text>
</comment>
<keyword evidence="4" id="KW-1185">Reference proteome</keyword>
<evidence type="ECO:0000256" key="1">
    <source>
        <dbReference type="SAM" id="Phobius"/>
    </source>
</evidence>